<gene>
    <name evidence="1" type="ORF">PoB_004953100</name>
</gene>
<accession>A0AAV4BVC1</accession>
<dbReference type="Proteomes" id="UP000735302">
    <property type="component" value="Unassembled WGS sequence"/>
</dbReference>
<sequence>MRISWTEKSSNEDVTEMAGYKRSLLKTTRKRQLQFFWHINRADGIEKEILCGKICDTKGRGRQRIKYTDSLNSYAMRKESPDIELIRRTDNREEWKAIVAGVCNRPGT</sequence>
<proteinExistence type="predicted"/>
<dbReference type="EMBL" id="BLXT01005500">
    <property type="protein sequence ID" value="GFO23026.1"/>
    <property type="molecule type" value="Genomic_DNA"/>
</dbReference>
<evidence type="ECO:0000313" key="2">
    <source>
        <dbReference type="Proteomes" id="UP000735302"/>
    </source>
</evidence>
<reference evidence="1 2" key="1">
    <citation type="journal article" date="2021" name="Elife">
        <title>Chloroplast acquisition without the gene transfer in kleptoplastic sea slugs, Plakobranchus ocellatus.</title>
        <authorList>
            <person name="Maeda T."/>
            <person name="Takahashi S."/>
            <person name="Yoshida T."/>
            <person name="Shimamura S."/>
            <person name="Takaki Y."/>
            <person name="Nagai Y."/>
            <person name="Toyoda A."/>
            <person name="Suzuki Y."/>
            <person name="Arimoto A."/>
            <person name="Ishii H."/>
            <person name="Satoh N."/>
            <person name="Nishiyama T."/>
            <person name="Hasebe M."/>
            <person name="Maruyama T."/>
            <person name="Minagawa J."/>
            <person name="Obokata J."/>
            <person name="Shigenobu S."/>
        </authorList>
    </citation>
    <scope>NUCLEOTIDE SEQUENCE [LARGE SCALE GENOMIC DNA]</scope>
</reference>
<protein>
    <submittedName>
        <fullName evidence="1">Uncharacterized protein</fullName>
    </submittedName>
</protein>
<keyword evidence="2" id="KW-1185">Reference proteome</keyword>
<name>A0AAV4BVC1_9GAST</name>
<evidence type="ECO:0000313" key="1">
    <source>
        <dbReference type="EMBL" id="GFO23026.1"/>
    </source>
</evidence>
<comment type="caution">
    <text evidence="1">The sequence shown here is derived from an EMBL/GenBank/DDBJ whole genome shotgun (WGS) entry which is preliminary data.</text>
</comment>
<dbReference type="AlphaFoldDB" id="A0AAV4BVC1"/>
<organism evidence="1 2">
    <name type="scientific">Plakobranchus ocellatus</name>
    <dbReference type="NCBI Taxonomy" id="259542"/>
    <lineage>
        <taxon>Eukaryota</taxon>
        <taxon>Metazoa</taxon>
        <taxon>Spiralia</taxon>
        <taxon>Lophotrochozoa</taxon>
        <taxon>Mollusca</taxon>
        <taxon>Gastropoda</taxon>
        <taxon>Heterobranchia</taxon>
        <taxon>Euthyneura</taxon>
        <taxon>Panpulmonata</taxon>
        <taxon>Sacoglossa</taxon>
        <taxon>Placobranchoidea</taxon>
        <taxon>Plakobranchidae</taxon>
        <taxon>Plakobranchus</taxon>
    </lineage>
</organism>